<keyword evidence="1" id="KW-0472">Membrane</keyword>
<gene>
    <name evidence="2" type="ORF">NFRAN_2541</name>
</gene>
<organism evidence="2 3">
    <name type="scientific">Candidatus Nitrosocosmicus franklandianus</name>
    <dbReference type="NCBI Taxonomy" id="1798806"/>
    <lineage>
        <taxon>Archaea</taxon>
        <taxon>Nitrososphaerota</taxon>
        <taxon>Nitrososphaeria</taxon>
        <taxon>Nitrososphaerales</taxon>
        <taxon>Nitrososphaeraceae</taxon>
        <taxon>Candidatus Nitrosocosmicus</taxon>
    </lineage>
</organism>
<keyword evidence="1" id="KW-0812">Transmembrane</keyword>
<protein>
    <submittedName>
        <fullName evidence="2">Uncharacterized protein</fullName>
    </submittedName>
</protein>
<dbReference type="KEGG" id="nfn:NFRAN_2541"/>
<sequence length="55" mass="6495">MVIKDSNPLEPIKKIKNDVIITIIQVVSNFLNLLVMMNYIQTRFEILTVYIWSIQ</sequence>
<dbReference type="EMBL" id="LR216287">
    <property type="protein sequence ID" value="VFJ14863.1"/>
    <property type="molecule type" value="Genomic_DNA"/>
</dbReference>
<evidence type="ECO:0000256" key="1">
    <source>
        <dbReference type="SAM" id="Phobius"/>
    </source>
</evidence>
<feature type="transmembrane region" description="Helical" evidence="1">
    <location>
        <begin position="20"/>
        <end position="40"/>
    </location>
</feature>
<name>A0A484IAT6_9ARCH</name>
<dbReference type="AlphaFoldDB" id="A0A484IAT6"/>
<evidence type="ECO:0000313" key="3">
    <source>
        <dbReference type="Proteomes" id="UP000294299"/>
    </source>
</evidence>
<reference evidence="2 3" key="1">
    <citation type="submission" date="2019-02" db="EMBL/GenBank/DDBJ databases">
        <authorList>
            <person name="Lehtovirta-Morley E L."/>
        </authorList>
    </citation>
    <scope>NUCLEOTIDE SEQUENCE [LARGE SCALE GENOMIC DNA]</scope>
    <source>
        <strain evidence="2">NFRAN1</strain>
    </source>
</reference>
<proteinExistence type="predicted"/>
<keyword evidence="1" id="KW-1133">Transmembrane helix</keyword>
<dbReference type="Proteomes" id="UP000294299">
    <property type="component" value="Chromosome NFRAN"/>
</dbReference>
<evidence type="ECO:0000313" key="2">
    <source>
        <dbReference type="EMBL" id="VFJ14863.1"/>
    </source>
</evidence>
<keyword evidence="3" id="KW-1185">Reference proteome</keyword>
<accession>A0A484IAT6</accession>